<evidence type="ECO:0000259" key="3">
    <source>
        <dbReference type="PROSITE" id="PS51462"/>
    </source>
</evidence>
<comment type="cofactor">
    <cofactor evidence="1">
        <name>Mg(2+)</name>
        <dbReference type="ChEBI" id="CHEBI:18420"/>
    </cofactor>
</comment>
<evidence type="ECO:0000256" key="2">
    <source>
        <dbReference type="ARBA" id="ARBA00022801"/>
    </source>
</evidence>
<dbReference type="AlphaFoldDB" id="A0AAW8DQX3"/>
<organism evidence="4 5">
    <name type="scientific">Variovorax boronicumulans</name>
    <dbReference type="NCBI Taxonomy" id="436515"/>
    <lineage>
        <taxon>Bacteria</taxon>
        <taxon>Pseudomonadati</taxon>
        <taxon>Pseudomonadota</taxon>
        <taxon>Betaproteobacteria</taxon>
        <taxon>Burkholderiales</taxon>
        <taxon>Comamonadaceae</taxon>
        <taxon>Variovorax</taxon>
    </lineage>
</organism>
<evidence type="ECO:0000313" key="5">
    <source>
        <dbReference type="Proteomes" id="UP001244295"/>
    </source>
</evidence>
<evidence type="ECO:0000256" key="1">
    <source>
        <dbReference type="ARBA" id="ARBA00001946"/>
    </source>
</evidence>
<dbReference type="Proteomes" id="UP001244295">
    <property type="component" value="Unassembled WGS sequence"/>
</dbReference>
<evidence type="ECO:0000313" key="4">
    <source>
        <dbReference type="EMBL" id="MDP9921832.1"/>
    </source>
</evidence>
<dbReference type="InterPro" id="IPR000086">
    <property type="entry name" value="NUDIX_hydrolase_dom"/>
</dbReference>
<dbReference type="PROSITE" id="PS00893">
    <property type="entry name" value="NUDIX_BOX"/>
    <property type="match status" value="1"/>
</dbReference>
<proteinExistence type="predicted"/>
<dbReference type="PROSITE" id="PS51462">
    <property type="entry name" value="NUDIX"/>
    <property type="match status" value="1"/>
</dbReference>
<reference evidence="4" key="1">
    <citation type="submission" date="2023-07" db="EMBL/GenBank/DDBJ databases">
        <title>Sorghum-associated microbial communities from plants grown in Nebraska, USA.</title>
        <authorList>
            <person name="Schachtman D."/>
        </authorList>
    </citation>
    <scope>NUCLEOTIDE SEQUENCE</scope>
    <source>
        <strain evidence="4">DS2795</strain>
    </source>
</reference>
<keyword evidence="2" id="KW-0378">Hydrolase</keyword>
<dbReference type="CDD" id="cd04663">
    <property type="entry name" value="NUDIX_Hydrolase"/>
    <property type="match status" value="1"/>
</dbReference>
<dbReference type="Pfam" id="PF00293">
    <property type="entry name" value="NUDIX"/>
    <property type="match status" value="1"/>
</dbReference>
<gene>
    <name evidence="4" type="ORF">J2W25_000847</name>
</gene>
<dbReference type="InterPro" id="IPR015797">
    <property type="entry name" value="NUDIX_hydrolase-like_dom_sf"/>
</dbReference>
<dbReference type="InterPro" id="IPR020084">
    <property type="entry name" value="NUDIX_hydrolase_CS"/>
</dbReference>
<dbReference type="RefSeq" id="WP_307692797.1">
    <property type="nucleotide sequence ID" value="NZ_JAUSRS010000002.1"/>
</dbReference>
<sequence length="147" mass="16447">MDRLEKEHLIPTKACPVVLRRAGTLDVLAFEHPLAGFQLVKGSIERGESPAAAAARELLEESGVQASSMGADLGIWVPEYQGQVWSFHVCQVSNPLPEHWVHHAADDGGHDFRFFWQPLSQPVLDGWHRVFRGALLFIAERVLTKRC</sequence>
<dbReference type="GO" id="GO:0016787">
    <property type="term" value="F:hydrolase activity"/>
    <property type="evidence" value="ECO:0007669"/>
    <property type="project" value="UniProtKB-KW"/>
</dbReference>
<protein>
    <submittedName>
        <fullName evidence="4">8-oxo-dGTP pyrophosphatase MutT (NUDIX family)</fullName>
    </submittedName>
</protein>
<name>A0AAW8DQX3_9BURK</name>
<comment type="caution">
    <text evidence="4">The sequence shown here is derived from an EMBL/GenBank/DDBJ whole genome shotgun (WGS) entry which is preliminary data.</text>
</comment>
<feature type="domain" description="Nudix hydrolase" evidence="3">
    <location>
        <begin position="1"/>
        <end position="139"/>
    </location>
</feature>
<dbReference type="SUPFAM" id="SSF55811">
    <property type="entry name" value="Nudix"/>
    <property type="match status" value="1"/>
</dbReference>
<accession>A0AAW8DQX3</accession>
<dbReference type="EMBL" id="JAUSRR010000002">
    <property type="protein sequence ID" value="MDP9921832.1"/>
    <property type="molecule type" value="Genomic_DNA"/>
</dbReference>
<dbReference type="Gene3D" id="3.90.79.10">
    <property type="entry name" value="Nucleoside Triphosphate Pyrophosphohydrolase"/>
    <property type="match status" value="1"/>
</dbReference>